<name>A0ABW9GBX8_9MICO</name>
<comment type="caution">
    <text evidence="1">The sequence shown here is derived from an EMBL/GenBank/DDBJ whole genome shotgun (WGS) entry which is preliminary data.</text>
</comment>
<evidence type="ECO:0000313" key="2">
    <source>
        <dbReference type="Proteomes" id="UP001630303"/>
    </source>
</evidence>
<gene>
    <name evidence="1" type="ORF">P5G46_01245</name>
</gene>
<protein>
    <recommendedName>
        <fullName evidence="3">DinB-like domain-containing protein</fullName>
    </recommendedName>
</protein>
<evidence type="ECO:0008006" key="3">
    <source>
        <dbReference type="Google" id="ProtNLM"/>
    </source>
</evidence>
<accession>A0ABW9GBX8</accession>
<evidence type="ECO:0000313" key="1">
    <source>
        <dbReference type="EMBL" id="MFM2719134.1"/>
    </source>
</evidence>
<organism evidence="1 2">
    <name type="scientific">Microbacterium mcarthurae</name>
    <dbReference type="NCBI Taxonomy" id="3035918"/>
    <lineage>
        <taxon>Bacteria</taxon>
        <taxon>Bacillati</taxon>
        <taxon>Actinomycetota</taxon>
        <taxon>Actinomycetes</taxon>
        <taxon>Micrococcales</taxon>
        <taxon>Microbacteriaceae</taxon>
        <taxon>Microbacterium</taxon>
    </lineage>
</organism>
<keyword evidence="2" id="KW-1185">Reference proteome</keyword>
<proteinExistence type="predicted"/>
<reference evidence="1 2" key="1">
    <citation type="submission" date="2023-03" db="EMBL/GenBank/DDBJ databases">
        <title>MT1 and MT2 Draft Genomes of Novel Species.</title>
        <authorList>
            <person name="Venkateswaran K."/>
        </authorList>
    </citation>
    <scope>NUCLEOTIDE SEQUENCE [LARGE SCALE GENOMIC DNA]</scope>
    <source>
        <strain evidence="1 2">IF8SW-P5</strain>
    </source>
</reference>
<dbReference type="RefSeq" id="WP_408904797.1">
    <property type="nucleotide sequence ID" value="NZ_JAROCE010000001.1"/>
</dbReference>
<sequence length="205" mass="23233">MPLTPADLALRVLGMYQEVHATMERLIRARTLSLEPQFGIWLEKRLGRLTDEDRIRAFLAIATDVGRGEAVVNVAGVMGTAKKTRDRLAHAAFLHVTEEQELRGVHRQRVFDVPPAELDSMSWRLLWVVEHVLLVEEMAGASPALPFQYVRQSMTHLAAAPPDLRPPRGPIADPVRIPRFLVNDNIIEEMRDVGRIPHDYERPQS</sequence>
<dbReference type="EMBL" id="JAROCE010000001">
    <property type="protein sequence ID" value="MFM2719134.1"/>
    <property type="molecule type" value="Genomic_DNA"/>
</dbReference>
<dbReference type="Proteomes" id="UP001630303">
    <property type="component" value="Unassembled WGS sequence"/>
</dbReference>